<proteinExistence type="predicted"/>
<evidence type="ECO:0000313" key="1">
    <source>
        <dbReference type="EMBL" id="KAK9129624.1"/>
    </source>
</evidence>
<dbReference type="EMBL" id="JBBNAE010000004">
    <property type="protein sequence ID" value="KAK9129624.1"/>
    <property type="molecule type" value="Genomic_DNA"/>
</dbReference>
<reference evidence="1 2" key="1">
    <citation type="submission" date="2024-01" db="EMBL/GenBank/DDBJ databases">
        <title>Genome assemblies of Stephania.</title>
        <authorList>
            <person name="Yang L."/>
        </authorList>
    </citation>
    <scope>NUCLEOTIDE SEQUENCE [LARGE SCALE GENOMIC DNA]</scope>
    <source>
        <strain evidence="1">QJT</strain>
        <tissue evidence="1">Leaf</tissue>
    </source>
</reference>
<evidence type="ECO:0000313" key="2">
    <source>
        <dbReference type="Proteomes" id="UP001417504"/>
    </source>
</evidence>
<gene>
    <name evidence="1" type="ORF">Sjap_010111</name>
</gene>
<protein>
    <submittedName>
        <fullName evidence="1">Uncharacterized protein</fullName>
    </submittedName>
</protein>
<name>A0AAP0P4B6_9MAGN</name>
<keyword evidence="2" id="KW-1185">Reference proteome</keyword>
<sequence length="52" mass="6324">MYMKKIFKVCINVSHYYPMKHGDGYFSFNFVLLRKEQLLGKQTLRKNMELHP</sequence>
<dbReference type="AlphaFoldDB" id="A0AAP0P4B6"/>
<comment type="caution">
    <text evidence="1">The sequence shown here is derived from an EMBL/GenBank/DDBJ whole genome shotgun (WGS) entry which is preliminary data.</text>
</comment>
<accession>A0AAP0P4B6</accession>
<organism evidence="1 2">
    <name type="scientific">Stephania japonica</name>
    <dbReference type="NCBI Taxonomy" id="461633"/>
    <lineage>
        <taxon>Eukaryota</taxon>
        <taxon>Viridiplantae</taxon>
        <taxon>Streptophyta</taxon>
        <taxon>Embryophyta</taxon>
        <taxon>Tracheophyta</taxon>
        <taxon>Spermatophyta</taxon>
        <taxon>Magnoliopsida</taxon>
        <taxon>Ranunculales</taxon>
        <taxon>Menispermaceae</taxon>
        <taxon>Menispermoideae</taxon>
        <taxon>Cissampelideae</taxon>
        <taxon>Stephania</taxon>
    </lineage>
</organism>
<dbReference type="Proteomes" id="UP001417504">
    <property type="component" value="Unassembled WGS sequence"/>
</dbReference>